<sequence length="562" mass="57999">MDANSGSLTSRLFIGLHWLPVFWSLLVLKTVRGMLKILEDYARSLQQFPTGTGIILYSMKGIAAAALAAGLLASSSAAIQLTERESPNVVGLDITRRAVENPVKRDALRRRQSKTVTETLTNEATLYYANVSIGTPAQDLSLHIDTGSSDLWANVASSEICTYQGDPCSSAGTYDANSSSTYKFVNSDFSVSYVDGSGAAGDYVTDTVSIGGQSITGLQFGIGYDSTTPQSILGIGYTANEAQVNTARLKSYANLPQAMANAGLIQSNAYSLWLNDLDASTGSILFGGVDTAKYTGQLQTVPIQKEFDQYAEFIITLTGVDLVNNGNNQSTTTDLPTAVVLDSGSSLAYLPNDLTSAIYSALKVEYDQSQGAGVCSCSLANENITLDFTFTSPTISIPINELVINPNAGSTTNDPSSTGGTENPNNQNSGQNGGNDGSQCIFGIAPAEGSTAVLGDTFLRSAYVVYDLANNEISLAQTDFNATGSNVSEIGTGTASVPDTTPVSGAVQAAVSQTGGARIGAVSGTGGSPFATGTSTSGAVPKQVSYGGLALAAGVAAAFACA</sequence>
<evidence type="ECO:0000256" key="3">
    <source>
        <dbReference type="ARBA" id="ARBA00022729"/>
    </source>
</evidence>
<dbReference type="FunFam" id="2.40.70.10:FF:000011">
    <property type="entry name" value="Aspartic protease"/>
    <property type="match status" value="1"/>
</dbReference>
<dbReference type="PROSITE" id="PS51767">
    <property type="entry name" value="PEPTIDASE_A1"/>
    <property type="match status" value="1"/>
</dbReference>
<dbReference type="EMBL" id="JASNWA010000009">
    <property type="protein sequence ID" value="KAK3169516.1"/>
    <property type="molecule type" value="Genomic_DNA"/>
</dbReference>
<evidence type="ECO:0000256" key="7">
    <source>
        <dbReference type="ARBA" id="ARBA00068059"/>
    </source>
</evidence>
<evidence type="ECO:0000259" key="11">
    <source>
        <dbReference type="PROSITE" id="PS51767"/>
    </source>
</evidence>
<dbReference type="InterPro" id="IPR001461">
    <property type="entry name" value="Aspartic_peptidase_A1"/>
</dbReference>
<dbReference type="GO" id="GO:0004190">
    <property type="term" value="F:aspartic-type endopeptidase activity"/>
    <property type="evidence" value="ECO:0007669"/>
    <property type="project" value="UniProtKB-KW"/>
</dbReference>
<dbReference type="PANTHER" id="PTHR47966:SF65">
    <property type="entry name" value="ASPARTIC-TYPE ENDOPEPTIDASE"/>
    <property type="match status" value="1"/>
</dbReference>
<feature type="region of interest" description="Disordered" evidence="9">
    <location>
        <begin position="406"/>
        <end position="437"/>
    </location>
</feature>
<dbReference type="InterPro" id="IPR021109">
    <property type="entry name" value="Peptidase_aspartic_dom_sf"/>
</dbReference>
<keyword evidence="13" id="KW-1185">Reference proteome</keyword>
<dbReference type="AlphaFoldDB" id="A0AAD9Z0Z4"/>
<dbReference type="InterPro" id="IPR033121">
    <property type="entry name" value="PEPTIDASE_A1"/>
</dbReference>
<comment type="caution">
    <text evidence="12">The sequence shown here is derived from an EMBL/GenBank/DDBJ whole genome shotgun (WGS) entry which is preliminary data.</text>
</comment>
<evidence type="ECO:0000256" key="8">
    <source>
        <dbReference type="PIRSR" id="PIRSR601461-1"/>
    </source>
</evidence>
<dbReference type="PANTHER" id="PTHR47966">
    <property type="entry name" value="BETA-SITE APP-CLEAVING ENZYME, ISOFORM A-RELATED"/>
    <property type="match status" value="1"/>
</dbReference>
<dbReference type="Pfam" id="PF00026">
    <property type="entry name" value="Asp"/>
    <property type="match status" value="2"/>
</dbReference>
<feature type="active site" evidence="8">
    <location>
        <position position="342"/>
    </location>
</feature>
<evidence type="ECO:0000256" key="2">
    <source>
        <dbReference type="ARBA" id="ARBA00022670"/>
    </source>
</evidence>
<keyword evidence="10" id="KW-0472">Membrane</keyword>
<feature type="compositionally biased region" description="Polar residues" evidence="9">
    <location>
        <begin position="407"/>
        <end position="422"/>
    </location>
</feature>
<organism evidence="12 13">
    <name type="scientific">Lepraria neglecta</name>
    <dbReference type="NCBI Taxonomy" id="209136"/>
    <lineage>
        <taxon>Eukaryota</taxon>
        <taxon>Fungi</taxon>
        <taxon>Dikarya</taxon>
        <taxon>Ascomycota</taxon>
        <taxon>Pezizomycotina</taxon>
        <taxon>Lecanoromycetes</taxon>
        <taxon>OSLEUM clade</taxon>
        <taxon>Lecanoromycetidae</taxon>
        <taxon>Lecanorales</taxon>
        <taxon>Lecanorineae</taxon>
        <taxon>Stereocaulaceae</taxon>
        <taxon>Lepraria</taxon>
    </lineage>
</organism>
<evidence type="ECO:0000256" key="1">
    <source>
        <dbReference type="ARBA" id="ARBA00007447"/>
    </source>
</evidence>
<dbReference type="InterPro" id="IPR033876">
    <property type="entry name" value="SAP-like"/>
</dbReference>
<keyword evidence="4" id="KW-0064">Aspartyl protease</keyword>
<keyword evidence="3" id="KW-0732">Signal</keyword>
<dbReference type="GO" id="GO:0006508">
    <property type="term" value="P:proteolysis"/>
    <property type="evidence" value="ECO:0007669"/>
    <property type="project" value="UniProtKB-KW"/>
</dbReference>
<evidence type="ECO:0000313" key="13">
    <source>
        <dbReference type="Proteomes" id="UP001276659"/>
    </source>
</evidence>
<accession>A0AAD9Z0Z4</accession>
<comment type="similarity">
    <text evidence="1">Belongs to the peptidase A1 family.</text>
</comment>
<keyword evidence="10" id="KW-1133">Transmembrane helix</keyword>
<dbReference type="SUPFAM" id="SSF50630">
    <property type="entry name" value="Acid proteases"/>
    <property type="match status" value="1"/>
</dbReference>
<dbReference type="CDD" id="cd05474">
    <property type="entry name" value="SAP_like"/>
    <property type="match status" value="1"/>
</dbReference>
<gene>
    <name evidence="12" type="ORF">OEA41_008900</name>
</gene>
<evidence type="ECO:0000256" key="10">
    <source>
        <dbReference type="SAM" id="Phobius"/>
    </source>
</evidence>
<proteinExistence type="inferred from homology"/>
<evidence type="ECO:0000256" key="5">
    <source>
        <dbReference type="ARBA" id="ARBA00022801"/>
    </source>
</evidence>
<keyword evidence="5" id="KW-0378">Hydrolase</keyword>
<evidence type="ECO:0000256" key="6">
    <source>
        <dbReference type="ARBA" id="ARBA00067536"/>
    </source>
</evidence>
<dbReference type="PRINTS" id="PR00792">
    <property type="entry name" value="PEPSIN"/>
</dbReference>
<feature type="active site" evidence="8">
    <location>
        <position position="145"/>
    </location>
</feature>
<reference evidence="12" key="1">
    <citation type="submission" date="2022-11" db="EMBL/GenBank/DDBJ databases">
        <title>Chromosomal genome sequence assembly and mating type (MAT) locus characterization of the leprose asexual lichenized fungus Lepraria neglecta (Nyl.) Erichsen.</title>
        <authorList>
            <person name="Allen J.L."/>
            <person name="Pfeffer B."/>
        </authorList>
    </citation>
    <scope>NUCLEOTIDE SEQUENCE</scope>
    <source>
        <strain evidence="12">Allen 5258</strain>
    </source>
</reference>
<keyword evidence="2" id="KW-0645">Protease</keyword>
<keyword evidence="10" id="KW-0812">Transmembrane</keyword>
<evidence type="ECO:0000256" key="4">
    <source>
        <dbReference type="ARBA" id="ARBA00022750"/>
    </source>
</evidence>
<feature type="domain" description="Peptidase A1" evidence="11">
    <location>
        <begin position="127"/>
        <end position="476"/>
    </location>
</feature>
<evidence type="ECO:0000256" key="9">
    <source>
        <dbReference type="SAM" id="MobiDB-lite"/>
    </source>
</evidence>
<dbReference type="Proteomes" id="UP001276659">
    <property type="component" value="Unassembled WGS sequence"/>
</dbReference>
<evidence type="ECO:0000313" key="12">
    <source>
        <dbReference type="EMBL" id="KAK3169516.1"/>
    </source>
</evidence>
<dbReference type="Gene3D" id="2.40.70.10">
    <property type="entry name" value="Acid Proteases"/>
    <property type="match status" value="2"/>
</dbReference>
<protein>
    <recommendedName>
        <fullName evidence="7">Probable aspartic-type endopeptidase OPSB</fullName>
    </recommendedName>
    <alternativeName>
        <fullName evidence="6">Probable aspartic-type endopeptidase opsB</fullName>
    </alternativeName>
</protein>
<name>A0AAD9Z0Z4_9LECA</name>
<feature type="transmembrane region" description="Helical" evidence="10">
    <location>
        <begin position="12"/>
        <end position="31"/>
    </location>
</feature>